<reference evidence="7 8" key="1">
    <citation type="journal article" date="2023" name="Hortic Res">
        <title>Pangenome of water caltrop reveals structural variations and asymmetric subgenome divergence after allopolyploidization.</title>
        <authorList>
            <person name="Zhang X."/>
            <person name="Chen Y."/>
            <person name="Wang L."/>
            <person name="Yuan Y."/>
            <person name="Fang M."/>
            <person name="Shi L."/>
            <person name="Lu R."/>
            <person name="Comes H.P."/>
            <person name="Ma Y."/>
            <person name="Chen Y."/>
            <person name="Huang G."/>
            <person name="Zhou Y."/>
            <person name="Zheng Z."/>
            <person name="Qiu Y."/>
        </authorList>
    </citation>
    <scope>NUCLEOTIDE SEQUENCE [LARGE SCALE GENOMIC DNA]</scope>
    <source>
        <strain evidence="7">F231</strain>
    </source>
</reference>
<evidence type="ECO:0000256" key="3">
    <source>
        <dbReference type="ARBA" id="ARBA00005784"/>
    </source>
</evidence>
<sequence>MNMENARLAAQWLFIGTVMTLLLLGAEAIPGKAGKIVKLTYLEEAVAKGAVCLDGSPPAYHFSEGFDAGVNNWLVFFEGGAWCNNATNCLLRRDTALGSSKHMVKEKAFSGIFSNMQELNPDFYNWNRIRVKYCDGSSYTGDVEAVDPKTNLHYRGARIFQAIIDNFLSKGMKNAENAILAGCSAGGLATILHCDRFRQLVPAKTKVKCFADAGYFINAKTVSGTSYIEEFYSQLVETHESAKNLPSSCTSKMKPGLCFFPENVIPGLKTPIFILNAAYDSWQVKNILAPGIGDPEKVLSECKLNIEKCSPDQLKILHDYRNQFVDKVNVVSSSNSANGMFIDGCYSHCQAGTTATWIEKGSPVLKDTSIAKAFGDWYFERKPFKEIDCAYPCNPTCHNRAFDTS</sequence>
<evidence type="ECO:0000256" key="2">
    <source>
        <dbReference type="ARBA" id="ARBA00004191"/>
    </source>
</evidence>
<dbReference type="SUPFAM" id="SSF53474">
    <property type="entry name" value="alpha/beta-Hydrolases"/>
    <property type="match status" value="1"/>
</dbReference>
<protein>
    <recommendedName>
        <fullName evidence="6">Pectin acetylesterase</fullName>
        <ecNumber evidence="6">3.1.1.-</ecNumber>
    </recommendedName>
</protein>
<comment type="similarity">
    <text evidence="3 6">Belongs to the pectinacetylesterase family.</text>
</comment>
<dbReference type="Proteomes" id="UP001346149">
    <property type="component" value="Unassembled WGS sequence"/>
</dbReference>
<evidence type="ECO:0000256" key="6">
    <source>
        <dbReference type="RuleBase" id="RU363114"/>
    </source>
</evidence>
<dbReference type="EC" id="3.1.1.-" evidence="6"/>
<comment type="function">
    <text evidence="1 6">Hydrolyzes acetyl esters in homogalacturonan regions of pectin. In type I primary cell wall, galacturonic acid residues of pectin can be acetylated at the O-2 and O-3 positions. Decreasing the degree of acetylation of pectin gels in vitro alters their physical properties.</text>
</comment>
<dbReference type="InterPro" id="IPR029058">
    <property type="entry name" value="AB_hydrolase_fold"/>
</dbReference>
<feature type="chain" id="PRO_5042664265" description="Pectin acetylesterase" evidence="6">
    <location>
        <begin position="29"/>
        <end position="405"/>
    </location>
</feature>
<dbReference type="GO" id="GO:0052793">
    <property type="term" value="F:pectin acetylesterase activity"/>
    <property type="evidence" value="ECO:0007669"/>
    <property type="project" value="TreeGrafter"/>
</dbReference>
<dbReference type="PANTHER" id="PTHR21562:SF51">
    <property type="entry name" value="PECTIN ACETYLESTERASE 11"/>
    <property type="match status" value="1"/>
</dbReference>
<evidence type="ECO:0000256" key="5">
    <source>
        <dbReference type="ARBA" id="ARBA00023316"/>
    </source>
</evidence>
<keyword evidence="4 6" id="KW-0134">Cell wall</keyword>
<feature type="signal peptide" evidence="6">
    <location>
        <begin position="1"/>
        <end position="28"/>
    </location>
</feature>
<evidence type="ECO:0000256" key="1">
    <source>
        <dbReference type="ARBA" id="ARBA00003534"/>
    </source>
</evidence>
<dbReference type="GO" id="GO:0009505">
    <property type="term" value="C:plant-type cell wall"/>
    <property type="evidence" value="ECO:0007669"/>
    <property type="project" value="TreeGrafter"/>
</dbReference>
<keyword evidence="5 6" id="KW-0961">Cell wall biogenesis/degradation</keyword>
<dbReference type="AlphaFoldDB" id="A0AAN7M5Q1"/>
<keyword evidence="6" id="KW-0964">Secreted</keyword>
<evidence type="ECO:0000313" key="7">
    <source>
        <dbReference type="EMBL" id="KAK4803368.1"/>
    </source>
</evidence>
<comment type="caution">
    <text evidence="7">The sequence shown here is derived from an EMBL/GenBank/DDBJ whole genome shotgun (WGS) entry which is preliminary data.</text>
</comment>
<dbReference type="Pfam" id="PF03283">
    <property type="entry name" value="PAE"/>
    <property type="match status" value="1"/>
</dbReference>
<dbReference type="PANTHER" id="PTHR21562">
    <property type="entry name" value="NOTUM-RELATED"/>
    <property type="match status" value="1"/>
</dbReference>
<comment type="subcellular location">
    <subcellularLocation>
        <location evidence="2 6">Secreted</location>
        <location evidence="2 6">Cell wall</location>
    </subcellularLocation>
</comment>
<evidence type="ECO:0000313" key="8">
    <source>
        <dbReference type="Proteomes" id="UP001346149"/>
    </source>
</evidence>
<keyword evidence="6" id="KW-0378">Hydrolase</keyword>
<dbReference type="GO" id="GO:0071555">
    <property type="term" value="P:cell wall organization"/>
    <property type="evidence" value="ECO:0007669"/>
    <property type="project" value="UniProtKB-KW"/>
</dbReference>
<dbReference type="InterPro" id="IPR004963">
    <property type="entry name" value="PAE/NOTUM"/>
</dbReference>
<dbReference type="EMBL" id="JAXQNO010000002">
    <property type="protein sequence ID" value="KAK4803368.1"/>
    <property type="molecule type" value="Genomic_DNA"/>
</dbReference>
<keyword evidence="6" id="KW-0732">Signal</keyword>
<evidence type="ECO:0000256" key="4">
    <source>
        <dbReference type="ARBA" id="ARBA00022512"/>
    </source>
</evidence>
<organism evidence="7 8">
    <name type="scientific">Trapa natans</name>
    <name type="common">Water chestnut</name>
    <dbReference type="NCBI Taxonomy" id="22666"/>
    <lineage>
        <taxon>Eukaryota</taxon>
        <taxon>Viridiplantae</taxon>
        <taxon>Streptophyta</taxon>
        <taxon>Embryophyta</taxon>
        <taxon>Tracheophyta</taxon>
        <taxon>Spermatophyta</taxon>
        <taxon>Magnoliopsida</taxon>
        <taxon>eudicotyledons</taxon>
        <taxon>Gunneridae</taxon>
        <taxon>Pentapetalae</taxon>
        <taxon>rosids</taxon>
        <taxon>malvids</taxon>
        <taxon>Myrtales</taxon>
        <taxon>Lythraceae</taxon>
        <taxon>Trapa</taxon>
    </lineage>
</organism>
<proteinExistence type="inferred from homology"/>
<gene>
    <name evidence="7" type="ORF">SAY86_001571</name>
</gene>
<keyword evidence="8" id="KW-1185">Reference proteome</keyword>
<name>A0AAN7M5Q1_TRANT</name>
<accession>A0AAN7M5Q1</accession>